<organism evidence="2">
    <name type="scientific">Anopheles darlingi</name>
    <name type="common">Mosquito</name>
    <dbReference type="NCBI Taxonomy" id="43151"/>
    <lineage>
        <taxon>Eukaryota</taxon>
        <taxon>Metazoa</taxon>
        <taxon>Ecdysozoa</taxon>
        <taxon>Arthropoda</taxon>
        <taxon>Hexapoda</taxon>
        <taxon>Insecta</taxon>
        <taxon>Pterygota</taxon>
        <taxon>Neoptera</taxon>
        <taxon>Endopterygota</taxon>
        <taxon>Diptera</taxon>
        <taxon>Nematocera</taxon>
        <taxon>Culicoidea</taxon>
        <taxon>Culicidae</taxon>
        <taxon>Anophelinae</taxon>
        <taxon>Anopheles</taxon>
    </lineage>
</organism>
<accession>A0A2M4D2Q6</accession>
<dbReference type="EMBL" id="GGFL01007665">
    <property type="protein sequence ID" value="MBW71843.1"/>
    <property type="molecule type" value="Transcribed_RNA"/>
</dbReference>
<proteinExistence type="predicted"/>
<name>A0A2M4D2Q6_ANODA</name>
<feature type="signal peptide" evidence="1">
    <location>
        <begin position="1"/>
        <end position="20"/>
    </location>
</feature>
<dbReference type="AlphaFoldDB" id="A0A2M4D2Q6"/>
<reference evidence="2" key="1">
    <citation type="submission" date="2018-01" db="EMBL/GenBank/DDBJ databases">
        <title>An insight into the sialome of Amazonian anophelines.</title>
        <authorList>
            <person name="Ribeiro J.M."/>
            <person name="Scarpassa V."/>
            <person name="Calvo E."/>
        </authorList>
    </citation>
    <scope>NUCLEOTIDE SEQUENCE</scope>
</reference>
<keyword evidence="1" id="KW-0732">Signal</keyword>
<feature type="chain" id="PRO_5014604362" evidence="1">
    <location>
        <begin position="21"/>
        <end position="80"/>
    </location>
</feature>
<evidence type="ECO:0000256" key="1">
    <source>
        <dbReference type="SAM" id="SignalP"/>
    </source>
</evidence>
<sequence length="80" mass="9008">MLSHQLCVCVCLCVCFPVFCFRISASVFHSPVSDRNHGRNISRIRDSLACKSRVAVILGANNYILVHRFSREQALQINVS</sequence>
<protein>
    <submittedName>
        <fullName evidence="2">Putative secreted protein</fullName>
    </submittedName>
</protein>
<evidence type="ECO:0000313" key="2">
    <source>
        <dbReference type="EMBL" id="MBW71843.1"/>
    </source>
</evidence>